<reference evidence="4 5" key="1">
    <citation type="submission" date="2021-05" db="EMBL/GenBank/DDBJ databases">
        <title>Direct Submission.</title>
        <authorList>
            <person name="Li K."/>
            <person name="Gao J."/>
        </authorList>
    </citation>
    <scope>NUCLEOTIDE SEQUENCE [LARGE SCALE GENOMIC DNA]</scope>
    <source>
        <strain evidence="4 5">Mg02</strain>
    </source>
</reference>
<feature type="region of interest" description="Disordered" evidence="2">
    <location>
        <begin position="640"/>
        <end position="663"/>
    </location>
</feature>
<evidence type="ECO:0000256" key="2">
    <source>
        <dbReference type="SAM" id="MobiDB-lite"/>
    </source>
</evidence>
<sequence length="663" mass="74627">MSILFRVEALELHTDKERHDRRTFRKGLNLLIGDPGAGKSTLIELIRFGLGMKAQQTPVVERSVERVTVEIVAGDHRLGLARAVRTPGIVEVVDLDSQEALGEYPVVPDQDEIGIGTALLRWLGVPSDIEVTVNGRRKVVTFEHVWEYMHVPQFEIDHSIARHDVTSLTPRRKRIFELLFGLVDERLTTLEAKVDETKGKRRDAGAHLQGVQALVERAALPEQHDLMNELSEAEQHRQRLLRTDERLRSSLGARDDRIVALRGLLTATRNTVARTDEALQRLEQTQQQRRTRSEELAAALARLDRVRTANVLLAPIEFSQCPRCLQELDEHRAEPEACRLCLQDIPQQEPHRPRRTPHERSGGPDRLPLAVPGEATAQETQLSDQSEEIRLLLIQGEQERATLQSYRSDLLEELRELEAELDLLTSRLGFPGSEELARVAEQLAGATAEVERINLLLSTAEHAASFATAYEVAVEAWTDAKEELSRHQEYLESTSSTLFSSLTEIYSALLLDSFTAPNVREALIYSRDFLPYIDGKKFDTVSISGGNRVPFIVGYWLALQSVALSSPQYPFPGFLILDSPQKSLGPLQELSTKMYRQIQAMAAEREETFQIFVLDTDLPRDFTPSREPIQLTYRNPGIRSIRHPGPGAVHTVEGEPVEEPGIE</sequence>
<organism evidence="4 5">
    <name type="scientific">Nocardiopsis changdeensis</name>
    <dbReference type="NCBI Taxonomy" id="2831969"/>
    <lineage>
        <taxon>Bacteria</taxon>
        <taxon>Bacillati</taxon>
        <taxon>Actinomycetota</taxon>
        <taxon>Actinomycetes</taxon>
        <taxon>Streptosporangiales</taxon>
        <taxon>Nocardiopsidaceae</taxon>
        <taxon>Nocardiopsis</taxon>
    </lineage>
</organism>
<feature type="coiled-coil region" evidence="1">
    <location>
        <begin position="223"/>
        <end position="285"/>
    </location>
</feature>
<dbReference type="SUPFAM" id="SSF52540">
    <property type="entry name" value="P-loop containing nucleoside triphosphate hydrolases"/>
    <property type="match status" value="1"/>
</dbReference>
<dbReference type="EMBL" id="CP074133">
    <property type="protein sequence ID" value="QUX20972.1"/>
    <property type="molecule type" value="Genomic_DNA"/>
</dbReference>
<dbReference type="InterPro" id="IPR027417">
    <property type="entry name" value="P-loop_NTPase"/>
</dbReference>
<keyword evidence="1" id="KW-0175">Coiled coil</keyword>
<evidence type="ECO:0000259" key="3">
    <source>
        <dbReference type="Pfam" id="PF13476"/>
    </source>
</evidence>
<dbReference type="Gene3D" id="3.40.50.300">
    <property type="entry name" value="P-loop containing nucleotide triphosphate hydrolases"/>
    <property type="match status" value="2"/>
</dbReference>
<dbReference type="RefSeq" id="WP_220562168.1">
    <property type="nucleotide sequence ID" value="NZ_CP074133.1"/>
</dbReference>
<feature type="region of interest" description="Disordered" evidence="2">
    <location>
        <begin position="348"/>
        <end position="370"/>
    </location>
</feature>
<dbReference type="Gene3D" id="1.10.287.1490">
    <property type="match status" value="1"/>
</dbReference>
<accession>A0ABX8BFE6</accession>
<name>A0ABX8BFE6_9ACTN</name>
<dbReference type="Pfam" id="PF13476">
    <property type="entry name" value="AAA_23"/>
    <property type="match status" value="1"/>
</dbReference>
<protein>
    <submittedName>
        <fullName evidence="4">AAA family ATPase</fullName>
    </submittedName>
</protein>
<keyword evidence="5" id="KW-1185">Reference proteome</keyword>
<dbReference type="InterPro" id="IPR038729">
    <property type="entry name" value="Rad50/SbcC_AAA"/>
</dbReference>
<gene>
    <name evidence="4" type="ORF">KGD84_21255</name>
</gene>
<evidence type="ECO:0000256" key="1">
    <source>
        <dbReference type="SAM" id="Coils"/>
    </source>
</evidence>
<feature type="coiled-coil region" evidence="1">
    <location>
        <begin position="400"/>
        <end position="427"/>
    </location>
</feature>
<evidence type="ECO:0000313" key="5">
    <source>
        <dbReference type="Proteomes" id="UP000676079"/>
    </source>
</evidence>
<evidence type="ECO:0000313" key="4">
    <source>
        <dbReference type="EMBL" id="QUX20972.1"/>
    </source>
</evidence>
<dbReference type="Proteomes" id="UP000676079">
    <property type="component" value="Chromosome"/>
</dbReference>
<proteinExistence type="predicted"/>
<feature type="domain" description="Rad50/SbcC-type AAA" evidence="3">
    <location>
        <begin position="24"/>
        <end position="288"/>
    </location>
</feature>